<organism evidence="1 2">
    <name type="scientific">Candidatus [Bacteroides] periocalifornicus</name>
    <dbReference type="NCBI Taxonomy" id="1702214"/>
    <lineage>
        <taxon>Bacteria</taxon>
        <taxon>Pseudomonadati</taxon>
        <taxon>Bacteroidota</taxon>
    </lineage>
</organism>
<comment type="caution">
    <text evidence="1">The sequence shown here is derived from an EMBL/GenBank/DDBJ whole genome shotgun (WGS) entry which is preliminary data.</text>
</comment>
<evidence type="ECO:0000313" key="2">
    <source>
        <dbReference type="Proteomes" id="UP000054172"/>
    </source>
</evidence>
<accession>A0A0Q4B3H2</accession>
<protein>
    <submittedName>
        <fullName evidence="1">Uncharacterized protein</fullName>
    </submittedName>
</protein>
<name>A0A0Q4B3H2_9BACT</name>
<reference evidence="1" key="1">
    <citation type="submission" date="2015-08" db="EMBL/GenBank/DDBJ databases">
        <title>Candidatus Bacteriodes Periocalifornicus.</title>
        <authorList>
            <person name="McLean J.S."/>
            <person name="Kelley S."/>
        </authorList>
    </citation>
    <scope>NUCLEOTIDE SEQUENCE [LARGE SCALE GENOMIC DNA]</scope>
    <source>
        <strain evidence="1">12B</strain>
    </source>
</reference>
<keyword evidence="2" id="KW-1185">Reference proteome</keyword>
<proteinExistence type="predicted"/>
<dbReference type="AlphaFoldDB" id="A0A0Q4B3H2"/>
<evidence type="ECO:0000313" key="1">
    <source>
        <dbReference type="EMBL" id="KQM08485.1"/>
    </source>
</evidence>
<dbReference type="Proteomes" id="UP000054172">
    <property type="component" value="Unassembled WGS sequence"/>
</dbReference>
<gene>
    <name evidence="1" type="ORF">AL399_07165</name>
</gene>
<dbReference type="EMBL" id="LIIK01000036">
    <property type="protein sequence ID" value="KQM08485.1"/>
    <property type="molecule type" value="Genomic_DNA"/>
</dbReference>
<sequence>MIFLWLIRIMIKGLNLVMEKGDGVLSLLIFGYVSGVISERNTKILYILLEFQTTFTLEFIIGGTFSQGQEQNFICRL</sequence>